<evidence type="ECO:0000256" key="1">
    <source>
        <dbReference type="SAM" id="MobiDB-lite"/>
    </source>
</evidence>
<feature type="region of interest" description="Disordered" evidence="1">
    <location>
        <begin position="1"/>
        <end position="25"/>
    </location>
</feature>
<proteinExistence type="predicted"/>
<dbReference type="Proteomes" id="UP000826195">
    <property type="component" value="Unassembled WGS sequence"/>
</dbReference>
<organism evidence="2 3">
    <name type="scientific">Cotesia glomerata</name>
    <name type="common">Lepidopteran parasitic wasp</name>
    <name type="synonym">Apanteles glomeratus</name>
    <dbReference type="NCBI Taxonomy" id="32391"/>
    <lineage>
        <taxon>Eukaryota</taxon>
        <taxon>Metazoa</taxon>
        <taxon>Ecdysozoa</taxon>
        <taxon>Arthropoda</taxon>
        <taxon>Hexapoda</taxon>
        <taxon>Insecta</taxon>
        <taxon>Pterygota</taxon>
        <taxon>Neoptera</taxon>
        <taxon>Endopterygota</taxon>
        <taxon>Hymenoptera</taxon>
        <taxon>Apocrita</taxon>
        <taxon>Ichneumonoidea</taxon>
        <taxon>Braconidae</taxon>
        <taxon>Microgastrinae</taxon>
        <taxon>Cotesia</taxon>
    </lineage>
</organism>
<evidence type="ECO:0000313" key="3">
    <source>
        <dbReference type="Proteomes" id="UP000826195"/>
    </source>
</evidence>
<sequence length="94" mass="9896">MLGVAEQSACARRPSDRSTSDPYPACRRGLATSTADELAQAVLECSLAGVSLPAGTRLNFKRETPSFSLSPLAEPFSSPAAALACHNPFDSVIW</sequence>
<evidence type="ECO:0000313" key="2">
    <source>
        <dbReference type="EMBL" id="KAH0550614.1"/>
    </source>
</evidence>
<comment type="caution">
    <text evidence="2">The sequence shown here is derived from an EMBL/GenBank/DDBJ whole genome shotgun (WGS) entry which is preliminary data.</text>
</comment>
<accession>A0AAV7IJM1</accession>
<name>A0AAV7IJM1_COTGL</name>
<keyword evidence="3" id="KW-1185">Reference proteome</keyword>
<dbReference type="AlphaFoldDB" id="A0AAV7IJM1"/>
<reference evidence="2 3" key="1">
    <citation type="journal article" date="2021" name="J. Hered.">
        <title>A chromosome-level genome assembly of the parasitoid wasp, Cotesia glomerata (Hymenoptera: Braconidae).</title>
        <authorList>
            <person name="Pinto B.J."/>
            <person name="Weis J.J."/>
            <person name="Gamble T."/>
            <person name="Ode P.J."/>
            <person name="Paul R."/>
            <person name="Zaspel J.M."/>
        </authorList>
    </citation>
    <scope>NUCLEOTIDE SEQUENCE [LARGE SCALE GENOMIC DNA]</scope>
    <source>
        <strain evidence="2">CgM1</strain>
    </source>
</reference>
<gene>
    <name evidence="2" type="ORF">KQX54_020307</name>
</gene>
<protein>
    <submittedName>
        <fullName evidence="2">Uncharacterized protein</fullName>
    </submittedName>
</protein>
<dbReference type="EMBL" id="JAHXZJ010001864">
    <property type="protein sequence ID" value="KAH0550614.1"/>
    <property type="molecule type" value="Genomic_DNA"/>
</dbReference>